<evidence type="ECO:0000313" key="2">
    <source>
        <dbReference type="EMBL" id="VAX23757.1"/>
    </source>
</evidence>
<keyword evidence="1" id="KW-0812">Transmembrane</keyword>
<proteinExistence type="predicted"/>
<keyword evidence="1" id="KW-1133">Transmembrane helix</keyword>
<feature type="transmembrane region" description="Helical" evidence="1">
    <location>
        <begin position="60"/>
        <end position="76"/>
    </location>
</feature>
<accession>A0A3B1D4U7</accession>
<protein>
    <submittedName>
        <fullName evidence="2">Uncharacterized protein</fullName>
    </submittedName>
</protein>
<sequence>METGKNLKQLLDPEKNRKILLLFKKTFLIALLFIIVGFSLDLLMNGFTAGEALQRVLDNIWQPLAFAFAVAILYKPRKNKA</sequence>
<reference evidence="2" key="1">
    <citation type="submission" date="2018-06" db="EMBL/GenBank/DDBJ databases">
        <authorList>
            <person name="Zhirakovskaya E."/>
        </authorList>
    </citation>
    <scope>NUCLEOTIDE SEQUENCE</scope>
</reference>
<name>A0A3B1D4U7_9ZZZZ</name>
<evidence type="ECO:0000256" key="1">
    <source>
        <dbReference type="SAM" id="Phobius"/>
    </source>
</evidence>
<gene>
    <name evidence="2" type="ORF">MNBD_NITROSPINAE01-915</name>
</gene>
<dbReference type="AlphaFoldDB" id="A0A3B1D4U7"/>
<organism evidence="2">
    <name type="scientific">hydrothermal vent metagenome</name>
    <dbReference type="NCBI Taxonomy" id="652676"/>
    <lineage>
        <taxon>unclassified sequences</taxon>
        <taxon>metagenomes</taxon>
        <taxon>ecological metagenomes</taxon>
    </lineage>
</organism>
<dbReference type="EMBL" id="UOGC01000153">
    <property type="protein sequence ID" value="VAX23757.1"/>
    <property type="molecule type" value="Genomic_DNA"/>
</dbReference>
<feature type="transmembrane region" description="Helical" evidence="1">
    <location>
        <begin position="21"/>
        <end position="40"/>
    </location>
</feature>
<keyword evidence="1" id="KW-0472">Membrane</keyword>